<sequence>MLIGDLIGVIASVALIIASIAWLIVSFCLVNGLVERGNALKLVYCAVYKSICVIGMRYYI</sequence>
<dbReference type="AlphaFoldDB" id="D3FSD4"/>
<organism evidence="2 3">
    <name type="scientific">Alkalihalophilus pseudofirmus (strain ATCC BAA-2126 / JCM 17055 / OF4)</name>
    <name type="common">Bacillus pseudofirmus</name>
    <dbReference type="NCBI Taxonomy" id="398511"/>
    <lineage>
        <taxon>Bacteria</taxon>
        <taxon>Bacillati</taxon>
        <taxon>Bacillota</taxon>
        <taxon>Bacilli</taxon>
        <taxon>Bacillales</taxon>
        <taxon>Bacillaceae</taxon>
        <taxon>Alkalihalophilus</taxon>
    </lineage>
</organism>
<accession>D3FSD4</accession>
<dbReference type="EMBL" id="CP001878">
    <property type="protein sequence ID" value="ADC49902.1"/>
    <property type="molecule type" value="Genomic_DNA"/>
</dbReference>
<keyword evidence="1" id="KW-0812">Transmembrane</keyword>
<evidence type="ECO:0000313" key="2">
    <source>
        <dbReference type="EMBL" id="ADC49902.1"/>
    </source>
</evidence>
<protein>
    <submittedName>
        <fullName evidence="2">Uncharacterized protein</fullName>
    </submittedName>
</protein>
<feature type="transmembrane region" description="Helical" evidence="1">
    <location>
        <begin position="6"/>
        <end position="30"/>
    </location>
</feature>
<keyword evidence="3" id="KW-1185">Reference proteome</keyword>
<dbReference type="RefSeq" id="WP_012957268.1">
    <property type="nucleotide sequence ID" value="NC_013791.2"/>
</dbReference>
<keyword evidence="1" id="KW-0472">Membrane</keyword>
<dbReference type="KEGG" id="bpf:BpOF4_09235"/>
<name>D3FSD4_ALKPO</name>
<dbReference type="HOGENOM" id="CLU_2931704_0_0_9"/>
<dbReference type="Proteomes" id="UP000001544">
    <property type="component" value="Chromosome"/>
</dbReference>
<evidence type="ECO:0000313" key="3">
    <source>
        <dbReference type="Proteomes" id="UP000001544"/>
    </source>
</evidence>
<reference evidence="2 3" key="1">
    <citation type="journal article" date="2011" name="Environ. Microbiol.">
        <title>Genome of alkaliphilic Bacillus pseudofirmus OF4 reveals adaptations that support the ability to grow in an external pH range from 7.5 to 11.4.</title>
        <authorList>
            <person name="Janto B."/>
            <person name="Ahmed A."/>
            <person name="Ito M."/>
            <person name="Liu J."/>
            <person name="Hicks D.B."/>
            <person name="Pagni S."/>
            <person name="Fackelmayer O.J."/>
            <person name="Smith T.A."/>
            <person name="Earl J."/>
            <person name="Elbourne L.D."/>
            <person name="Hassan K."/>
            <person name="Paulsen I.T."/>
            <person name="Kolsto A.B."/>
            <person name="Tourasse N.J."/>
            <person name="Ehrlich G.D."/>
            <person name="Boissy R."/>
            <person name="Ivey D.M."/>
            <person name="Li G."/>
            <person name="Xue Y."/>
            <person name="Ma Y."/>
            <person name="Hu F.Z."/>
            <person name="Krulwich T.A."/>
        </authorList>
    </citation>
    <scope>NUCLEOTIDE SEQUENCE [LARGE SCALE GENOMIC DNA]</scope>
    <source>
        <strain evidence="3">ATCC BAA-2126 / JCM 17055 / OF4</strain>
    </source>
</reference>
<keyword evidence="1" id="KW-1133">Transmembrane helix</keyword>
<gene>
    <name evidence="2" type="ordered locus">BpOF4_09235</name>
</gene>
<proteinExistence type="predicted"/>
<evidence type="ECO:0000256" key="1">
    <source>
        <dbReference type="SAM" id="Phobius"/>
    </source>
</evidence>